<evidence type="ECO:0000313" key="3">
    <source>
        <dbReference type="Proteomes" id="UP000007801"/>
    </source>
</evidence>
<dbReference type="PhylomeDB" id="B3MW61"/>
<dbReference type="FunCoup" id="B3MW61">
    <property type="interactions" value="93"/>
</dbReference>
<dbReference type="STRING" id="7217.B3MW61"/>
<dbReference type="AlphaFoldDB" id="B3MW61"/>
<dbReference type="GeneID" id="6505286"/>
<dbReference type="KEGG" id="dan:6505286"/>
<dbReference type="EMBL" id="CH902625">
    <property type="protein sequence ID" value="EDV35206.1"/>
    <property type="molecule type" value="Genomic_DNA"/>
</dbReference>
<feature type="region of interest" description="Disordered" evidence="1">
    <location>
        <begin position="1"/>
        <end position="85"/>
    </location>
</feature>
<dbReference type="OrthoDB" id="10263782at2759"/>
<dbReference type="InterPro" id="IPR019362">
    <property type="entry name" value="MMADHC"/>
</dbReference>
<dbReference type="InParanoid" id="B3MW61"/>
<protein>
    <recommendedName>
        <fullName evidence="4">Methylmalonic aciduria and homocystinuria type D homolog, mitochondrial</fullName>
    </recommendedName>
</protein>
<dbReference type="SMR" id="B3MW61"/>
<dbReference type="PANTHER" id="PTHR13192">
    <property type="entry name" value="MY011 PROTEIN"/>
    <property type="match status" value="1"/>
</dbReference>
<accession>B3MW61</accession>
<proteinExistence type="predicted"/>
<dbReference type="eggNOG" id="KOG3994">
    <property type="taxonomic scope" value="Eukaryota"/>
</dbReference>
<evidence type="ECO:0008006" key="4">
    <source>
        <dbReference type="Google" id="ProtNLM"/>
    </source>
</evidence>
<reference evidence="2 3" key="1">
    <citation type="journal article" date="2007" name="Nature">
        <title>Evolution of genes and genomes on the Drosophila phylogeny.</title>
        <authorList>
            <consortium name="Drosophila 12 Genomes Consortium"/>
            <person name="Clark A.G."/>
            <person name="Eisen M.B."/>
            <person name="Smith D.R."/>
            <person name="Bergman C.M."/>
            <person name="Oliver B."/>
            <person name="Markow T.A."/>
            <person name="Kaufman T.C."/>
            <person name="Kellis M."/>
            <person name="Gelbart W."/>
            <person name="Iyer V.N."/>
            <person name="Pollard D.A."/>
            <person name="Sackton T.B."/>
            <person name="Larracuente A.M."/>
            <person name="Singh N.D."/>
            <person name="Abad J.P."/>
            <person name="Abt D.N."/>
            <person name="Adryan B."/>
            <person name="Aguade M."/>
            <person name="Akashi H."/>
            <person name="Anderson W.W."/>
            <person name="Aquadro C.F."/>
            <person name="Ardell D.H."/>
            <person name="Arguello R."/>
            <person name="Artieri C.G."/>
            <person name="Barbash D.A."/>
            <person name="Barker D."/>
            <person name="Barsanti P."/>
            <person name="Batterham P."/>
            <person name="Batzoglou S."/>
            <person name="Begun D."/>
            <person name="Bhutkar A."/>
            <person name="Blanco E."/>
            <person name="Bosak S.A."/>
            <person name="Bradley R.K."/>
            <person name="Brand A.D."/>
            <person name="Brent M.R."/>
            <person name="Brooks A.N."/>
            <person name="Brown R.H."/>
            <person name="Butlin R.K."/>
            <person name="Caggese C."/>
            <person name="Calvi B.R."/>
            <person name="Bernardo de Carvalho A."/>
            <person name="Caspi A."/>
            <person name="Castrezana S."/>
            <person name="Celniker S.E."/>
            <person name="Chang J.L."/>
            <person name="Chapple C."/>
            <person name="Chatterji S."/>
            <person name="Chinwalla A."/>
            <person name="Civetta A."/>
            <person name="Clifton S.W."/>
            <person name="Comeron J.M."/>
            <person name="Costello J.C."/>
            <person name="Coyne J.A."/>
            <person name="Daub J."/>
            <person name="David R.G."/>
            <person name="Delcher A.L."/>
            <person name="Delehaunty K."/>
            <person name="Do C.B."/>
            <person name="Ebling H."/>
            <person name="Edwards K."/>
            <person name="Eickbush T."/>
            <person name="Evans J.D."/>
            <person name="Filipski A."/>
            <person name="Findeiss S."/>
            <person name="Freyhult E."/>
            <person name="Fulton L."/>
            <person name="Fulton R."/>
            <person name="Garcia A.C."/>
            <person name="Gardiner A."/>
            <person name="Garfield D.A."/>
            <person name="Garvin B.E."/>
            <person name="Gibson G."/>
            <person name="Gilbert D."/>
            <person name="Gnerre S."/>
            <person name="Godfrey J."/>
            <person name="Good R."/>
            <person name="Gotea V."/>
            <person name="Gravely B."/>
            <person name="Greenberg A.J."/>
            <person name="Griffiths-Jones S."/>
            <person name="Gross S."/>
            <person name="Guigo R."/>
            <person name="Gustafson E.A."/>
            <person name="Haerty W."/>
            <person name="Hahn M.W."/>
            <person name="Halligan D.L."/>
            <person name="Halpern A.L."/>
            <person name="Halter G.M."/>
            <person name="Han M.V."/>
            <person name="Heger A."/>
            <person name="Hillier L."/>
            <person name="Hinrichs A.S."/>
            <person name="Holmes I."/>
            <person name="Hoskins R.A."/>
            <person name="Hubisz M.J."/>
            <person name="Hultmark D."/>
            <person name="Huntley M.A."/>
            <person name="Jaffe D.B."/>
            <person name="Jagadeeshan S."/>
            <person name="Jeck W.R."/>
            <person name="Johnson J."/>
            <person name="Jones C.D."/>
            <person name="Jordan W.C."/>
            <person name="Karpen G.H."/>
            <person name="Kataoka E."/>
            <person name="Keightley P.D."/>
            <person name="Kheradpour P."/>
            <person name="Kirkness E.F."/>
            <person name="Koerich L.B."/>
            <person name="Kristiansen K."/>
            <person name="Kudrna D."/>
            <person name="Kulathinal R.J."/>
            <person name="Kumar S."/>
            <person name="Kwok R."/>
            <person name="Lander E."/>
            <person name="Langley C.H."/>
            <person name="Lapoint R."/>
            <person name="Lazzaro B.P."/>
            <person name="Lee S.J."/>
            <person name="Levesque L."/>
            <person name="Li R."/>
            <person name="Lin C.F."/>
            <person name="Lin M.F."/>
            <person name="Lindblad-Toh K."/>
            <person name="Llopart A."/>
            <person name="Long M."/>
            <person name="Low L."/>
            <person name="Lozovsky E."/>
            <person name="Lu J."/>
            <person name="Luo M."/>
            <person name="Machado C.A."/>
            <person name="Makalowski W."/>
            <person name="Marzo M."/>
            <person name="Matsuda M."/>
            <person name="Matzkin L."/>
            <person name="McAllister B."/>
            <person name="McBride C.S."/>
            <person name="McKernan B."/>
            <person name="McKernan K."/>
            <person name="Mendez-Lago M."/>
            <person name="Minx P."/>
            <person name="Mollenhauer M.U."/>
            <person name="Montooth K."/>
            <person name="Mount S.M."/>
            <person name="Mu X."/>
            <person name="Myers E."/>
            <person name="Negre B."/>
            <person name="Newfeld S."/>
            <person name="Nielsen R."/>
            <person name="Noor M.A."/>
            <person name="O'Grady P."/>
            <person name="Pachter L."/>
            <person name="Papaceit M."/>
            <person name="Parisi M.J."/>
            <person name="Parisi M."/>
            <person name="Parts L."/>
            <person name="Pedersen J.S."/>
            <person name="Pesole G."/>
            <person name="Phillippy A.M."/>
            <person name="Ponting C.P."/>
            <person name="Pop M."/>
            <person name="Porcelli D."/>
            <person name="Powell J.R."/>
            <person name="Prohaska S."/>
            <person name="Pruitt K."/>
            <person name="Puig M."/>
            <person name="Quesneville H."/>
            <person name="Ram K.R."/>
            <person name="Rand D."/>
            <person name="Rasmussen M.D."/>
            <person name="Reed L.K."/>
            <person name="Reenan R."/>
            <person name="Reily A."/>
            <person name="Remington K.A."/>
            <person name="Rieger T.T."/>
            <person name="Ritchie M.G."/>
            <person name="Robin C."/>
            <person name="Rogers Y.H."/>
            <person name="Rohde C."/>
            <person name="Rozas J."/>
            <person name="Rubenfield M.J."/>
            <person name="Ruiz A."/>
            <person name="Russo S."/>
            <person name="Salzberg S.L."/>
            <person name="Sanchez-Gracia A."/>
            <person name="Saranga D.J."/>
            <person name="Sato H."/>
            <person name="Schaeffer S.W."/>
            <person name="Schatz M.C."/>
            <person name="Schlenke T."/>
            <person name="Schwartz R."/>
            <person name="Segarra C."/>
            <person name="Singh R.S."/>
            <person name="Sirot L."/>
            <person name="Sirota M."/>
            <person name="Sisneros N.B."/>
            <person name="Smith C.D."/>
            <person name="Smith T.F."/>
            <person name="Spieth J."/>
            <person name="Stage D.E."/>
            <person name="Stark A."/>
            <person name="Stephan W."/>
            <person name="Strausberg R.L."/>
            <person name="Strempel S."/>
            <person name="Sturgill D."/>
            <person name="Sutton G."/>
            <person name="Sutton G.G."/>
            <person name="Tao W."/>
            <person name="Teichmann S."/>
            <person name="Tobari Y.N."/>
            <person name="Tomimura Y."/>
            <person name="Tsolas J.M."/>
            <person name="Valente V.L."/>
            <person name="Venter E."/>
            <person name="Venter J.C."/>
            <person name="Vicario S."/>
            <person name="Vieira F.G."/>
            <person name="Vilella A.J."/>
            <person name="Villasante A."/>
            <person name="Walenz B."/>
            <person name="Wang J."/>
            <person name="Wasserman M."/>
            <person name="Watts T."/>
            <person name="Wilson D."/>
            <person name="Wilson R.K."/>
            <person name="Wing R.A."/>
            <person name="Wolfner M.F."/>
            <person name="Wong A."/>
            <person name="Wong G.K."/>
            <person name="Wu C.I."/>
            <person name="Wu G."/>
            <person name="Yamamoto D."/>
            <person name="Yang H.P."/>
            <person name="Yang S.P."/>
            <person name="Yorke J.A."/>
            <person name="Yoshida K."/>
            <person name="Zdobnov E."/>
            <person name="Zhang P."/>
            <person name="Zhang Y."/>
            <person name="Zimin A.V."/>
            <person name="Baldwin J."/>
            <person name="Abdouelleil A."/>
            <person name="Abdulkadir J."/>
            <person name="Abebe A."/>
            <person name="Abera B."/>
            <person name="Abreu J."/>
            <person name="Acer S.C."/>
            <person name="Aftuck L."/>
            <person name="Alexander A."/>
            <person name="An P."/>
            <person name="Anderson E."/>
            <person name="Anderson S."/>
            <person name="Arachi H."/>
            <person name="Azer M."/>
            <person name="Bachantsang P."/>
            <person name="Barry A."/>
            <person name="Bayul T."/>
            <person name="Berlin A."/>
            <person name="Bessette D."/>
            <person name="Bloom T."/>
            <person name="Blye J."/>
            <person name="Boguslavskiy L."/>
            <person name="Bonnet C."/>
            <person name="Boukhgalter B."/>
            <person name="Bourzgui I."/>
            <person name="Brown A."/>
            <person name="Cahill P."/>
            <person name="Channer S."/>
            <person name="Cheshatsang Y."/>
            <person name="Chuda L."/>
            <person name="Citroen M."/>
            <person name="Collymore A."/>
            <person name="Cooke P."/>
            <person name="Costello M."/>
            <person name="D'Aco K."/>
            <person name="Daza R."/>
            <person name="De Haan G."/>
            <person name="DeGray S."/>
            <person name="DeMaso C."/>
            <person name="Dhargay N."/>
            <person name="Dooley K."/>
            <person name="Dooley E."/>
            <person name="Doricent M."/>
            <person name="Dorje P."/>
            <person name="Dorjee K."/>
            <person name="Dupes A."/>
            <person name="Elong R."/>
            <person name="Falk J."/>
            <person name="Farina A."/>
            <person name="Faro S."/>
            <person name="Ferguson D."/>
            <person name="Fisher S."/>
            <person name="Foley C.D."/>
            <person name="Franke A."/>
            <person name="Friedrich D."/>
            <person name="Gadbois L."/>
            <person name="Gearin G."/>
            <person name="Gearin C.R."/>
            <person name="Giannoukos G."/>
            <person name="Goode T."/>
            <person name="Graham J."/>
            <person name="Grandbois E."/>
            <person name="Grewal S."/>
            <person name="Gyaltsen K."/>
            <person name="Hafez N."/>
            <person name="Hagos B."/>
            <person name="Hall J."/>
            <person name="Henson C."/>
            <person name="Hollinger A."/>
            <person name="Honan T."/>
            <person name="Huard M.D."/>
            <person name="Hughes L."/>
            <person name="Hurhula B."/>
            <person name="Husby M.E."/>
            <person name="Kamat A."/>
            <person name="Kanga B."/>
            <person name="Kashin S."/>
            <person name="Khazanovich D."/>
            <person name="Kisner P."/>
            <person name="Lance K."/>
            <person name="Lara M."/>
            <person name="Lee W."/>
            <person name="Lennon N."/>
            <person name="Letendre F."/>
            <person name="LeVine R."/>
            <person name="Lipovsky A."/>
            <person name="Liu X."/>
            <person name="Liu J."/>
            <person name="Liu S."/>
            <person name="Lokyitsang T."/>
            <person name="Lokyitsang Y."/>
            <person name="Lubonja R."/>
            <person name="Lui A."/>
            <person name="MacDonald P."/>
            <person name="Magnisalis V."/>
            <person name="Maru K."/>
            <person name="Matthews C."/>
            <person name="McCusker W."/>
            <person name="McDonough S."/>
            <person name="Mehta T."/>
            <person name="Meldrim J."/>
            <person name="Meneus L."/>
            <person name="Mihai O."/>
            <person name="Mihalev A."/>
            <person name="Mihova T."/>
            <person name="Mittelman R."/>
            <person name="Mlenga V."/>
            <person name="Montmayeur A."/>
            <person name="Mulrain L."/>
            <person name="Navidi A."/>
            <person name="Naylor J."/>
            <person name="Negash T."/>
            <person name="Nguyen T."/>
            <person name="Nguyen N."/>
            <person name="Nicol R."/>
            <person name="Norbu C."/>
            <person name="Norbu N."/>
            <person name="Novod N."/>
            <person name="O'Neill B."/>
            <person name="Osman S."/>
            <person name="Markiewicz E."/>
            <person name="Oyono O.L."/>
            <person name="Patti C."/>
            <person name="Phunkhang P."/>
            <person name="Pierre F."/>
            <person name="Priest M."/>
            <person name="Raghuraman S."/>
            <person name="Rege F."/>
            <person name="Reyes R."/>
            <person name="Rise C."/>
            <person name="Rogov P."/>
            <person name="Ross K."/>
            <person name="Ryan E."/>
            <person name="Settipalli S."/>
            <person name="Shea T."/>
            <person name="Sherpa N."/>
            <person name="Shi L."/>
            <person name="Shih D."/>
            <person name="Sparrow T."/>
            <person name="Spaulding J."/>
            <person name="Stalker J."/>
            <person name="Stange-Thomann N."/>
            <person name="Stavropoulos S."/>
            <person name="Stone C."/>
            <person name="Strader C."/>
            <person name="Tesfaye S."/>
            <person name="Thomson T."/>
            <person name="Thoulutsang Y."/>
            <person name="Thoulutsang D."/>
            <person name="Topham K."/>
            <person name="Topping I."/>
            <person name="Tsamla T."/>
            <person name="Vassiliev H."/>
            <person name="Vo A."/>
            <person name="Wangchuk T."/>
            <person name="Wangdi T."/>
            <person name="Weiand M."/>
            <person name="Wilkinson J."/>
            <person name="Wilson A."/>
            <person name="Yadav S."/>
            <person name="Young G."/>
            <person name="Yu Q."/>
            <person name="Zembek L."/>
            <person name="Zhong D."/>
            <person name="Zimmer A."/>
            <person name="Zwirko Z."/>
            <person name="Jaffe D.B."/>
            <person name="Alvarez P."/>
            <person name="Brockman W."/>
            <person name="Butler J."/>
            <person name="Chin C."/>
            <person name="Gnerre S."/>
            <person name="Grabherr M."/>
            <person name="Kleber M."/>
            <person name="Mauceli E."/>
            <person name="MacCallum I."/>
        </authorList>
    </citation>
    <scope>NUCLEOTIDE SEQUENCE [LARGE SCALE GENOMIC DNA]</scope>
    <source>
        <strain evidence="3">Tucson 14024-0371.13</strain>
    </source>
</reference>
<name>B3MW61_DROAN</name>
<dbReference type="GO" id="GO:0005739">
    <property type="term" value="C:mitochondrion"/>
    <property type="evidence" value="ECO:0007669"/>
    <property type="project" value="TreeGrafter"/>
</dbReference>
<dbReference type="OMA" id="EFACCQC"/>
<evidence type="ECO:0000256" key="1">
    <source>
        <dbReference type="SAM" id="MobiDB-lite"/>
    </source>
</evidence>
<dbReference type="Pfam" id="PF10229">
    <property type="entry name" value="MMADHC"/>
    <property type="match status" value="1"/>
</dbReference>
<sequence>MSRPLSRVLGSLAPGSLPKGMIRPDLLRPQSHAHGHGHGHPMAIQRADYSKRNGPPSDAGEPFKTVSKSRDLDDDDLNSLESEPNWELTSAKNNRFYLPNATGPAWQGDNTTVGLLGPLAHLVNFFQEPNEDKSRLEFSCCPCPLLIRESLVELFPVRVVAQRDSLITMLILSYEGDIEQGAAKFVLAARDMCDRLLSLGYWADFLNPFSGRPYFMPRDGSILYKQDHRFRGLNMRLSQQNHCTVIAAEENDRTHFSGTIYCTAPSHYAQLVQLLVPPGHPGLQHLPQ</sequence>
<gene>
    <name evidence="2" type="primary">Dana\GF22631</name>
    <name evidence="2" type="synonym">dana_GLEANR_6584</name>
    <name evidence="2" type="ORF">GF22631</name>
</gene>
<dbReference type="Proteomes" id="UP000007801">
    <property type="component" value="Unassembled WGS sequence"/>
</dbReference>
<organism evidence="2 3">
    <name type="scientific">Drosophila ananassae</name>
    <name type="common">Fruit fly</name>
    <dbReference type="NCBI Taxonomy" id="7217"/>
    <lineage>
        <taxon>Eukaryota</taxon>
        <taxon>Metazoa</taxon>
        <taxon>Ecdysozoa</taxon>
        <taxon>Arthropoda</taxon>
        <taxon>Hexapoda</taxon>
        <taxon>Insecta</taxon>
        <taxon>Pterygota</taxon>
        <taxon>Neoptera</taxon>
        <taxon>Endopterygota</taxon>
        <taxon>Diptera</taxon>
        <taxon>Brachycera</taxon>
        <taxon>Muscomorpha</taxon>
        <taxon>Ephydroidea</taxon>
        <taxon>Drosophilidae</taxon>
        <taxon>Drosophila</taxon>
        <taxon>Sophophora</taxon>
    </lineage>
</organism>
<evidence type="ECO:0000313" key="2">
    <source>
        <dbReference type="EMBL" id="EDV35206.1"/>
    </source>
</evidence>
<dbReference type="PANTHER" id="PTHR13192:SF3">
    <property type="entry name" value="COBALAMIN TRAFFICKING PROTEIN CBLD"/>
    <property type="match status" value="1"/>
</dbReference>
<dbReference type="HOGENOM" id="CLU_066240_2_0_1"/>
<dbReference type="GO" id="GO:0009235">
    <property type="term" value="P:cobalamin metabolic process"/>
    <property type="evidence" value="ECO:0007669"/>
    <property type="project" value="InterPro"/>
</dbReference>
<keyword evidence="3" id="KW-1185">Reference proteome</keyword>